<dbReference type="AlphaFoldDB" id="A0A5S4EX77"/>
<gene>
    <name evidence="1" type="ORF">ETD86_48765</name>
</gene>
<dbReference type="OrthoDB" id="4191894at2"/>
<comment type="caution">
    <text evidence="1">The sequence shown here is derived from an EMBL/GenBank/DDBJ whole genome shotgun (WGS) entry which is preliminary data.</text>
</comment>
<dbReference type="RefSeq" id="WP_138673431.1">
    <property type="nucleotide sequence ID" value="NZ_VCKY01000311.1"/>
</dbReference>
<dbReference type="Proteomes" id="UP000309128">
    <property type="component" value="Unassembled WGS sequence"/>
</dbReference>
<protein>
    <submittedName>
        <fullName evidence="1">Uncharacterized protein</fullName>
    </submittedName>
</protein>
<accession>A0A5S4EX77</accession>
<keyword evidence="2" id="KW-1185">Reference proteome</keyword>
<dbReference type="EMBL" id="VCKY01000311">
    <property type="protein sequence ID" value="TMR08209.1"/>
    <property type="molecule type" value="Genomic_DNA"/>
</dbReference>
<proteinExistence type="predicted"/>
<sequence length="203" mass="22296">MAAQAGLPELRSVPLADLPEWVGSRFPEGAPPQWWLSVFESIEIGVSPFQKVAPDQRKEDFELGATAVTVAVDRGDISPSLGAYWLLRLAAMALRINPPVNKLPEVLTPDGSAEWALEHLSLSREQAVADARGRRAEYDAADDDFYAPVGVESQPADFQPDHQFSALHEVEMILGALPWVSSKVTDPRISAEVQEWLDTRALL</sequence>
<evidence type="ECO:0000313" key="1">
    <source>
        <dbReference type="EMBL" id="TMR08209.1"/>
    </source>
</evidence>
<evidence type="ECO:0000313" key="2">
    <source>
        <dbReference type="Proteomes" id="UP000309128"/>
    </source>
</evidence>
<organism evidence="1 2">
    <name type="scientific">Nonomuraea turkmeniaca</name>
    <dbReference type="NCBI Taxonomy" id="103838"/>
    <lineage>
        <taxon>Bacteria</taxon>
        <taxon>Bacillati</taxon>
        <taxon>Actinomycetota</taxon>
        <taxon>Actinomycetes</taxon>
        <taxon>Streptosporangiales</taxon>
        <taxon>Streptosporangiaceae</taxon>
        <taxon>Nonomuraea</taxon>
    </lineage>
</organism>
<reference evidence="1 2" key="1">
    <citation type="submission" date="2019-05" db="EMBL/GenBank/DDBJ databases">
        <title>Draft genome sequence of Nonomuraea turkmeniaca DSM 43926.</title>
        <authorList>
            <person name="Saricaoglu S."/>
            <person name="Isik K."/>
        </authorList>
    </citation>
    <scope>NUCLEOTIDE SEQUENCE [LARGE SCALE GENOMIC DNA]</scope>
    <source>
        <strain evidence="1 2">DSM 43926</strain>
    </source>
</reference>
<name>A0A5S4EX77_9ACTN</name>